<dbReference type="Gene3D" id="3.30.559.10">
    <property type="entry name" value="Chloramphenicol acetyltransferase-like domain"/>
    <property type="match status" value="1"/>
</dbReference>
<dbReference type="InterPro" id="IPR000873">
    <property type="entry name" value="AMP-dep_synth/lig_dom"/>
</dbReference>
<evidence type="ECO:0000313" key="5">
    <source>
        <dbReference type="Proteomes" id="UP000555411"/>
    </source>
</evidence>
<feature type="domain" description="Carrier" evidence="3">
    <location>
        <begin position="962"/>
        <end position="1037"/>
    </location>
</feature>
<protein>
    <submittedName>
        <fullName evidence="4">Amino acid adenylation domain-containing protein</fullName>
    </submittedName>
</protein>
<dbReference type="PANTHER" id="PTHR45527:SF1">
    <property type="entry name" value="FATTY ACID SYNTHASE"/>
    <property type="match status" value="1"/>
</dbReference>
<comment type="caution">
    <text evidence="4">The sequence shown here is derived from an EMBL/GenBank/DDBJ whole genome shotgun (WGS) entry which is preliminary data.</text>
</comment>
<dbReference type="InterPro" id="IPR045851">
    <property type="entry name" value="AMP-bd_C_sf"/>
</dbReference>
<dbReference type="GO" id="GO:0009239">
    <property type="term" value="P:enterobactin biosynthetic process"/>
    <property type="evidence" value="ECO:0007669"/>
    <property type="project" value="TreeGrafter"/>
</dbReference>
<dbReference type="PROSITE" id="PS50075">
    <property type="entry name" value="CARRIER"/>
    <property type="match status" value="1"/>
</dbReference>
<dbReference type="InterPro" id="IPR010071">
    <property type="entry name" value="AA_adenyl_dom"/>
</dbReference>
<evidence type="ECO:0000256" key="2">
    <source>
        <dbReference type="ARBA" id="ARBA00022553"/>
    </source>
</evidence>
<evidence type="ECO:0000256" key="1">
    <source>
        <dbReference type="ARBA" id="ARBA00022450"/>
    </source>
</evidence>
<dbReference type="InterPro" id="IPR009081">
    <property type="entry name" value="PP-bd_ACP"/>
</dbReference>
<dbReference type="EMBL" id="JACLQD010000002">
    <property type="protein sequence ID" value="MBC2835937.1"/>
    <property type="molecule type" value="Genomic_DNA"/>
</dbReference>
<keyword evidence="1" id="KW-0596">Phosphopantetheine</keyword>
<dbReference type="InterPro" id="IPR020802">
    <property type="entry name" value="TesA-like"/>
</dbReference>
<dbReference type="Gene3D" id="3.40.50.1820">
    <property type="entry name" value="alpha/beta hydrolase"/>
    <property type="match status" value="1"/>
</dbReference>
<reference evidence="4 5" key="1">
    <citation type="journal article" date="2017" name="Int. J. Syst. Evol. Microbiol.">
        <title>Gemmobacter straminiformis sp. nov., isolated from an artificial fountain.</title>
        <authorList>
            <person name="Kang J.Y."/>
            <person name="Kim M.J."/>
            <person name="Chun J."/>
            <person name="Son K.P."/>
            <person name="Jahng K.Y."/>
        </authorList>
    </citation>
    <scope>NUCLEOTIDE SEQUENCE [LARGE SCALE GENOMIC DNA]</scope>
    <source>
        <strain evidence="4 5">CAM-8</strain>
    </source>
</reference>
<dbReference type="SUPFAM" id="SSF56801">
    <property type="entry name" value="Acetyl-CoA synthetase-like"/>
    <property type="match status" value="1"/>
</dbReference>
<dbReference type="GO" id="GO:0005829">
    <property type="term" value="C:cytosol"/>
    <property type="evidence" value="ECO:0007669"/>
    <property type="project" value="TreeGrafter"/>
</dbReference>
<keyword evidence="5" id="KW-1185">Reference proteome</keyword>
<dbReference type="GO" id="GO:0009366">
    <property type="term" value="C:enterobactin synthetase complex"/>
    <property type="evidence" value="ECO:0007669"/>
    <property type="project" value="TreeGrafter"/>
</dbReference>
<dbReference type="Gene3D" id="3.40.50.12780">
    <property type="entry name" value="N-terminal domain of ligase-like"/>
    <property type="match status" value="1"/>
</dbReference>
<dbReference type="InterPro" id="IPR020845">
    <property type="entry name" value="AMP-binding_CS"/>
</dbReference>
<name>A0A842I991_9RHOB</name>
<dbReference type="SMART" id="SM00823">
    <property type="entry name" value="PKS_PP"/>
    <property type="match status" value="1"/>
</dbReference>
<dbReference type="Gene3D" id="3.30.559.30">
    <property type="entry name" value="Nonribosomal peptide synthetase, condensation domain"/>
    <property type="match status" value="1"/>
</dbReference>
<dbReference type="InterPro" id="IPR029058">
    <property type="entry name" value="AB_hydrolase_fold"/>
</dbReference>
<dbReference type="SMART" id="SM00824">
    <property type="entry name" value="PKS_TE"/>
    <property type="match status" value="1"/>
</dbReference>
<dbReference type="InterPro" id="IPR023213">
    <property type="entry name" value="CAT-like_dom_sf"/>
</dbReference>
<dbReference type="NCBIfam" id="TIGR01733">
    <property type="entry name" value="AA-adenyl-dom"/>
    <property type="match status" value="1"/>
</dbReference>
<dbReference type="InterPro" id="IPR036736">
    <property type="entry name" value="ACP-like_sf"/>
</dbReference>
<dbReference type="PROSITE" id="PS00455">
    <property type="entry name" value="AMP_BINDING"/>
    <property type="match status" value="1"/>
</dbReference>
<dbReference type="Proteomes" id="UP000555411">
    <property type="component" value="Unassembled WGS sequence"/>
</dbReference>
<dbReference type="PANTHER" id="PTHR45527">
    <property type="entry name" value="NONRIBOSOMAL PEPTIDE SYNTHETASE"/>
    <property type="match status" value="1"/>
</dbReference>
<organism evidence="4 5">
    <name type="scientific">Paragemmobacter straminiformis</name>
    <dbReference type="NCBI Taxonomy" id="2045119"/>
    <lineage>
        <taxon>Bacteria</taxon>
        <taxon>Pseudomonadati</taxon>
        <taxon>Pseudomonadota</taxon>
        <taxon>Alphaproteobacteria</taxon>
        <taxon>Rhodobacterales</taxon>
        <taxon>Paracoccaceae</taxon>
        <taxon>Paragemmobacter</taxon>
    </lineage>
</organism>
<evidence type="ECO:0000313" key="4">
    <source>
        <dbReference type="EMBL" id="MBC2835937.1"/>
    </source>
</evidence>
<dbReference type="RefSeq" id="WP_185797503.1">
    <property type="nucleotide sequence ID" value="NZ_JACLQD010000002.1"/>
</dbReference>
<proteinExistence type="predicted"/>
<dbReference type="SUPFAM" id="SSF47336">
    <property type="entry name" value="ACP-like"/>
    <property type="match status" value="1"/>
</dbReference>
<dbReference type="InterPro" id="IPR001242">
    <property type="entry name" value="Condensation_dom"/>
</dbReference>
<accession>A0A842I991</accession>
<dbReference type="InterPro" id="IPR042099">
    <property type="entry name" value="ANL_N_sf"/>
</dbReference>
<dbReference type="InterPro" id="IPR025110">
    <property type="entry name" value="AMP-bd_C"/>
</dbReference>
<keyword evidence="2" id="KW-0597">Phosphoprotein</keyword>
<dbReference type="Pfam" id="PF00550">
    <property type="entry name" value="PP-binding"/>
    <property type="match status" value="1"/>
</dbReference>
<dbReference type="GO" id="GO:0047527">
    <property type="term" value="F:2,3-dihydroxybenzoate-serine ligase activity"/>
    <property type="evidence" value="ECO:0007669"/>
    <property type="project" value="TreeGrafter"/>
</dbReference>
<dbReference type="GO" id="GO:0031177">
    <property type="term" value="F:phosphopantetheine binding"/>
    <property type="evidence" value="ECO:0007669"/>
    <property type="project" value="InterPro"/>
</dbReference>
<dbReference type="Pfam" id="PF00668">
    <property type="entry name" value="Condensation"/>
    <property type="match status" value="1"/>
</dbReference>
<sequence length="1502" mass="161463">MATVLTHDQRDIWIADQADPKGSPAMVLVAFRAQGRLDTPAFFDALRRLGKRHPALCLMIDDSDGTPRAISAPPDKIPVRVEILPSWEKQPQDWVTRRLTSIAAYRIDLRRAPALAVQVLCLSATEYVIGFCGHHISLDDLSLTVMLRDFGRFYAAAGSGPDTPDDPHAPPASEAPLRLEDARRAAQLRYTPLPWPGRALKSAGDPARAAINIPCRRALDRDRAEALRQVARRHGTTLFCLCTAAYKVLLARYCGVDRVAVGVAYSLRGNPAAQEEVGAWVSYVGVETGIDPTVPIGRLGAAFGQELSSLRRGESACALAGYSATIVRYLAPRAMPVLPGMTVTELDAPAESVLVELATSLREVDDRLMIVMRGRERLFTPADLTALMTAYVAILDGLIADPDLTAGFRLPLRPETAALHAGRAISAPPVGAELDLATAFARSARQNAAALALADPGCEIDYATLDRRARGLADWMQTRLGLHKGDRVALYLRRGHMLPLLHLAALMAGLVIVPVDTSYPDDRIGQILQRATCRYALCTHSDDQSRLRQIADRAGLACQIVTAGPAADLAHQSGAPATPALASQPDDPAYVIYTSGSTGIPKGVVVPRKALVRLALGCFLHPLLQGDRVGQLASPGFDAFFIEIWSAFLNGAALICPDSTPATVDEFARLLRSGDVTHAFLTTSVFNLVVDEDIEAFSALRELSVGGEVMSASHALRLAKRFPELTLRNVYGPTENGALSTAYRLGPDMPDDLSAVPIGTALPGNVVLVLDADGKPVPDGFMGELWLGGPGLALGYDGDADLTAARFRIFDPVSLGLPAGPGLRLYRTGDKVRWDATGTAIEYHGRIDAQIKFNGFRIEPGEIEASILRHPEIGRAAVVTARNGPGGAVSAIWAVYDCIAAPDDAEAVETSLRGLLAQDLPRFMLPHRYLYLAQGLPLNASGKIDRKALDTLVAKTAQSGSGTLDGFDKWLVSIWSDVLQTDAPRADVDFFAQGGHSVLAMRLLSRLRRELGLTVSVADFLRTPTLRMLEQAFRRMKNSADRKRQTGSENISLLVAGPEDMAPLFCLPGILGQPVWVNAALPELTDCGRPVLGLQMPEAPLPETMQDIARFHATEIAGWHKSRNIAAAPILAGFSLGGLLTVSVTTELEAMGLPPARVIVVDPGTNFFPNPQSSADPNGEHLSLRLTELRKDHVLQPVRTHLDFILATRGFPWERLPPSDDWACLAHGGMSIYPADAHHLSITQKTNAPLLAGLLKRLIEGGVEPARAILDPWSADDVGHLRTSARLVHTGRYAQALEALALLSPDRQAFPAVVLQRLRLWEQLGDLAALKATAHALLAGTTTLLPALVLSLVEALDRLKCGPLADRLDATCLARLPQPSAGLLFQRAQRALNRQQHAVAADILAHPALASFDPVETALIRLMAARRASERQPDGWHDALLSTLASDGSVPSYFSAALRSLLVKGDDATAGALIALARTMFPGDPASTDLVNLWKGRAAQWS</sequence>
<dbReference type="Pfam" id="PF13193">
    <property type="entry name" value="AMP-binding_C"/>
    <property type="match status" value="1"/>
</dbReference>
<dbReference type="GO" id="GO:0043041">
    <property type="term" value="P:amino acid activation for nonribosomal peptide biosynthetic process"/>
    <property type="evidence" value="ECO:0007669"/>
    <property type="project" value="TreeGrafter"/>
</dbReference>
<dbReference type="InterPro" id="IPR020806">
    <property type="entry name" value="PKS_PP-bd"/>
</dbReference>
<dbReference type="Pfam" id="PF00501">
    <property type="entry name" value="AMP-binding"/>
    <property type="match status" value="1"/>
</dbReference>
<dbReference type="SUPFAM" id="SSF52777">
    <property type="entry name" value="CoA-dependent acyltransferases"/>
    <property type="match status" value="2"/>
</dbReference>
<dbReference type="Gene3D" id="3.30.300.30">
    <property type="match status" value="1"/>
</dbReference>
<evidence type="ECO:0000259" key="3">
    <source>
        <dbReference type="PROSITE" id="PS50075"/>
    </source>
</evidence>
<dbReference type="SUPFAM" id="SSF53474">
    <property type="entry name" value="alpha/beta-Hydrolases"/>
    <property type="match status" value="1"/>
</dbReference>
<gene>
    <name evidence="4" type="ORF">H7F16_10515</name>
</gene>
<dbReference type="CDD" id="cd05930">
    <property type="entry name" value="A_NRPS"/>
    <property type="match status" value="1"/>
</dbReference>